<evidence type="ECO:0000313" key="1">
    <source>
        <dbReference type="EMBL" id="SHI60824.1"/>
    </source>
</evidence>
<dbReference type="Proteomes" id="UP000184510">
    <property type="component" value="Unassembled WGS sequence"/>
</dbReference>
<name>A0A1M6CJ98_9BACT</name>
<protein>
    <recommendedName>
        <fullName evidence="3">Lipocalin-like domain-containing protein</fullName>
    </recommendedName>
</protein>
<dbReference type="EMBL" id="FQYR01000002">
    <property type="protein sequence ID" value="SHI60824.1"/>
    <property type="molecule type" value="Genomic_DNA"/>
</dbReference>
<reference evidence="1 2" key="1">
    <citation type="submission" date="2016-11" db="EMBL/GenBank/DDBJ databases">
        <authorList>
            <person name="Jaros S."/>
            <person name="Januszkiewicz K."/>
            <person name="Wedrychowicz H."/>
        </authorList>
    </citation>
    <scope>NUCLEOTIDE SEQUENCE [LARGE SCALE GENOMIC DNA]</scope>
    <source>
        <strain evidence="1 2">DSM 18772</strain>
    </source>
</reference>
<dbReference type="AlphaFoldDB" id="A0A1M6CJ98"/>
<keyword evidence="2" id="KW-1185">Reference proteome</keyword>
<evidence type="ECO:0008006" key="3">
    <source>
        <dbReference type="Google" id="ProtNLM"/>
    </source>
</evidence>
<organism evidence="1 2">
    <name type="scientific">Rubritalea squalenifaciens DSM 18772</name>
    <dbReference type="NCBI Taxonomy" id="1123071"/>
    <lineage>
        <taxon>Bacteria</taxon>
        <taxon>Pseudomonadati</taxon>
        <taxon>Verrucomicrobiota</taxon>
        <taxon>Verrucomicrobiia</taxon>
        <taxon>Verrucomicrobiales</taxon>
        <taxon>Rubritaleaceae</taxon>
        <taxon>Rubritalea</taxon>
    </lineage>
</organism>
<evidence type="ECO:0000313" key="2">
    <source>
        <dbReference type="Proteomes" id="UP000184510"/>
    </source>
</evidence>
<accession>A0A1M6CJ98</accession>
<dbReference type="InParanoid" id="A0A1M6CJ98"/>
<dbReference type="STRING" id="1123071.SAMN02745181_0489"/>
<gene>
    <name evidence="1" type="ORF">SAMN02745181_0489</name>
</gene>
<proteinExistence type="predicted"/>
<sequence length="161" mass="18758">MRYDVLQKMKLAIIISSVSLFLPLSAYSEVSEGKSNIDSIVNRVSQIIGVWELFESRDQDTGEVIKNPLSLRIEFFRDGTVVMKHQQEGVREQREDRILRGEYAVSRNFITIYGRDNKRGWRYSEHYRYTLKGGILEFTINSEEKRILKLKKAEQDGAPKP</sequence>